<organism evidence="1 2">
    <name type="scientific">Dorea amylophila</name>
    <dbReference type="NCBI Taxonomy" id="2981789"/>
    <lineage>
        <taxon>Bacteria</taxon>
        <taxon>Bacillati</taxon>
        <taxon>Bacillota</taxon>
        <taxon>Clostridia</taxon>
        <taxon>Lachnospirales</taxon>
        <taxon>Lachnospiraceae</taxon>
        <taxon>Dorea</taxon>
    </lineage>
</organism>
<sequence>MEKARENSPIVQGHNPDLPEGYNSRMIQFTMEIMPSEKLDYNDIEEMERRFMHYLETCAKYDMKIGNQAAYAAIGIDKGIAWEWVNRCTTNPARTDFIKKVQKVCALYREGLMQDGKVNPVTGIFWQKNYDGMKDQTEMVLTPNNPLGDSADTEALARKYLDNADIVDVPEGEISEVAERAESPKIK</sequence>
<dbReference type="Proteomes" id="UP001614216">
    <property type="component" value="Unassembled WGS sequence"/>
</dbReference>
<protein>
    <recommendedName>
        <fullName evidence="3">Terminase small subunit</fullName>
    </recommendedName>
</protein>
<dbReference type="EMBL" id="JBITRD010000002">
    <property type="protein sequence ID" value="MFI7844596.1"/>
    <property type="molecule type" value="Genomic_DNA"/>
</dbReference>
<reference evidence="1 2" key="1">
    <citation type="submission" date="2024-08" db="EMBL/GenBank/DDBJ databases">
        <authorList>
            <person name="Vancuren S.J."/>
            <person name="Allen-Vercoe E."/>
        </authorList>
    </citation>
    <scope>NUCLEOTIDE SEQUENCE [LARGE SCALE GENOMIC DNA]</scope>
    <source>
        <strain evidence="1 2">16-6-I_42_FAA</strain>
    </source>
</reference>
<comment type="caution">
    <text evidence="1">The sequence shown here is derived from an EMBL/GenBank/DDBJ whole genome shotgun (WGS) entry which is preliminary data.</text>
</comment>
<proteinExistence type="predicted"/>
<evidence type="ECO:0000313" key="1">
    <source>
        <dbReference type="EMBL" id="MFI7844596.1"/>
    </source>
</evidence>
<gene>
    <name evidence="1" type="ORF">ACIF0M_03435</name>
</gene>
<accession>A0ABW8AW36</accession>
<keyword evidence="2" id="KW-1185">Reference proteome</keyword>
<evidence type="ECO:0008006" key="3">
    <source>
        <dbReference type="Google" id="ProtNLM"/>
    </source>
</evidence>
<name>A0ABW8AW36_9FIRM</name>
<evidence type="ECO:0000313" key="2">
    <source>
        <dbReference type="Proteomes" id="UP001614216"/>
    </source>
</evidence>
<dbReference type="RefSeq" id="WP_195508884.1">
    <property type="nucleotide sequence ID" value="NZ_JBITRD010000002.1"/>
</dbReference>